<accession>A0A811UX69</accession>
<protein>
    <submittedName>
        <fullName evidence="1">(Mediterranean fruit fly) hypothetical protein</fullName>
    </submittedName>
</protein>
<sequence>MACWFSTNGMSKPDSNESLETEFSTKCSLKILGKENKPMEFVPLLLRDVRQCKLTSSPSIFEAFNGAILLRTIVVHARVVGKILPSKKNGQYRFEIDDNTAVMTLFVPRRSDDILEVQRLQNEVTARMLCKQQKDALKALQRLLVKTRKQLDPSRISVGNKIFIFGRPSFFHDHISICGFSWEIDEGPSRIMEMAFKDELIEWYTKKYS</sequence>
<dbReference type="EMBL" id="CAJHJT010000034">
    <property type="protein sequence ID" value="CAD7002287.1"/>
    <property type="molecule type" value="Genomic_DNA"/>
</dbReference>
<dbReference type="Proteomes" id="UP000606786">
    <property type="component" value="Unassembled WGS sequence"/>
</dbReference>
<name>A0A811UX69_CERCA</name>
<organism evidence="1 2">
    <name type="scientific">Ceratitis capitata</name>
    <name type="common">Mediterranean fruit fly</name>
    <name type="synonym">Tephritis capitata</name>
    <dbReference type="NCBI Taxonomy" id="7213"/>
    <lineage>
        <taxon>Eukaryota</taxon>
        <taxon>Metazoa</taxon>
        <taxon>Ecdysozoa</taxon>
        <taxon>Arthropoda</taxon>
        <taxon>Hexapoda</taxon>
        <taxon>Insecta</taxon>
        <taxon>Pterygota</taxon>
        <taxon>Neoptera</taxon>
        <taxon>Endopterygota</taxon>
        <taxon>Diptera</taxon>
        <taxon>Brachycera</taxon>
        <taxon>Muscomorpha</taxon>
        <taxon>Tephritoidea</taxon>
        <taxon>Tephritidae</taxon>
        <taxon>Ceratitis</taxon>
        <taxon>Ceratitis</taxon>
    </lineage>
</organism>
<evidence type="ECO:0000313" key="1">
    <source>
        <dbReference type="EMBL" id="CAD7002287.1"/>
    </source>
</evidence>
<dbReference type="Gene3D" id="2.40.50.140">
    <property type="entry name" value="Nucleic acid-binding proteins"/>
    <property type="match status" value="1"/>
</dbReference>
<proteinExistence type="predicted"/>
<comment type="caution">
    <text evidence="1">The sequence shown here is derived from an EMBL/GenBank/DDBJ whole genome shotgun (WGS) entry which is preliminary data.</text>
</comment>
<dbReference type="OrthoDB" id="7915056at2759"/>
<dbReference type="AlphaFoldDB" id="A0A811UX69"/>
<dbReference type="InterPro" id="IPR012340">
    <property type="entry name" value="NA-bd_OB-fold"/>
</dbReference>
<reference evidence="1" key="1">
    <citation type="submission" date="2020-11" db="EMBL/GenBank/DDBJ databases">
        <authorList>
            <person name="Whitehead M."/>
        </authorList>
    </citation>
    <scope>NUCLEOTIDE SEQUENCE</scope>
    <source>
        <strain evidence="1">EGII</strain>
    </source>
</reference>
<keyword evidence="2" id="KW-1185">Reference proteome</keyword>
<gene>
    <name evidence="1" type="ORF">CCAP1982_LOCUS10780</name>
</gene>
<evidence type="ECO:0000313" key="2">
    <source>
        <dbReference type="Proteomes" id="UP000606786"/>
    </source>
</evidence>